<dbReference type="OMA" id="TTMARRC"/>
<dbReference type="EnsemblPlants" id="ORUFI04G07980.1">
    <property type="protein sequence ID" value="ORUFI04G07980.1"/>
    <property type="gene ID" value="ORUFI04G07980"/>
</dbReference>
<evidence type="ECO:0000313" key="1">
    <source>
        <dbReference type="EnsemblPlants" id="ORUFI04G07980.1"/>
    </source>
</evidence>
<dbReference type="Proteomes" id="UP000008022">
    <property type="component" value="Unassembled WGS sequence"/>
</dbReference>
<protein>
    <submittedName>
        <fullName evidence="1">Uncharacterized protein</fullName>
    </submittedName>
</protein>
<proteinExistence type="predicted"/>
<name>A0A0E0P728_ORYRU</name>
<organism evidence="1 2">
    <name type="scientific">Oryza rufipogon</name>
    <name type="common">Brownbeard rice</name>
    <name type="synonym">Asian wild rice</name>
    <dbReference type="NCBI Taxonomy" id="4529"/>
    <lineage>
        <taxon>Eukaryota</taxon>
        <taxon>Viridiplantae</taxon>
        <taxon>Streptophyta</taxon>
        <taxon>Embryophyta</taxon>
        <taxon>Tracheophyta</taxon>
        <taxon>Spermatophyta</taxon>
        <taxon>Magnoliopsida</taxon>
        <taxon>Liliopsida</taxon>
        <taxon>Poales</taxon>
        <taxon>Poaceae</taxon>
        <taxon>BOP clade</taxon>
        <taxon>Oryzoideae</taxon>
        <taxon>Oryzeae</taxon>
        <taxon>Oryzinae</taxon>
        <taxon>Oryza</taxon>
    </lineage>
</organism>
<accession>A0A0E0P728</accession>
<dbReference type="AlphaFoldDB" id="A0A0E0P728"/>
<sequence length="79" mass="8332">MSISLLDAPFFSVLEGGPQGGVDGAVACSGMDEDGRTSTMPKRRCSGARSRTTMARRCSRCYNGSNAMASKESLFGKMS</sequence>
<reference evidence="1" key="2">
    <citation type="submission" date="2015-06" db="UniProtKB">
        <authorList>
            <consortium name="EnsemblPlants"/>
        </authorList>
    </citation>
    <scope>IDENTIFICATION</scope>
</reference>
<dbReference type="Gramene" id="ORUFI04G07980.1">
    <property type="protein sequence ID" value="ORUFI04G07980.1"/>
    <property type="gene ID" value="ORUFI04G07980"/>
</dbReference>
<evidence type="ECO:0000313" key="2">
    <source>
        <dbReference type="Proteomes" id="UP000008022"/>
    </source>
</evidence>
<reference evidence="2" key="1">
    <citation type="submission" date="2013-06" db="EMBL/GenBank/DDBJ databases">
        <authorList>
            <person name="Zhao Q."/>
        </authorList>
    </citation>
    <scope>NUCLEOTIDE SEQUENCE</scope>
    <source>
        <strain evidence="2">cv. W1943</strain>
    </source>
</reference>
<dbReference type="HOGENOM" id="CLU_2610274_0_0_1"/>
<keyword evidence="2" id="KW-1185">Reference proteome</keyword>